<dbReference type="Gene3D" id="1.25.40.10">
    <property type="entry name" value="Tetratricopeptide repeat domain"/>
    <property type="match status" value="1"/>
</dbReference>
<accession>A0AAU9LE26</accession>
<evidence type="ECO:0000256" key="2">
    <source>
        <dbReference type="ARBA" id="ARBA00022737"/>
    </source>
</evidence>
<dbReference type="Pfam" id="PF12854">
    <property type="entry name" value="PPR_1"/>
    <property type="match status" value="1"/>
</dbReference>
<dbReference type="Proteomes" id="UP001157418">
    <property type="component" value="Unassembled WGS sequence"/>
</dbReference>
<dbReference type="Pfam" id="PF13041">
    <property type="entry name" value="PPR_2"/>
    <property type="match status" value="1"/>
</dbReference>
<evidence type="ECO:0000313" key="4">
    <source>
        <dbReference type="EMBL" id="CAH1412557.1"/>
    </source>
</evidence>
<dbReference type="InterPro" id="IPR002885">
    <property type="entry name" value="PPR_rpt"/>
</dbReference>
<organism evidence="4 5">
    <name type="scientific">Lactuca virosa</name>
    <dbReference type="NCBI Taxonomy" id="75947"/>
    <lineage>
        <taxon>Eukaryota</taxon>
        <taxon>Viridiplantae</taxon>
        <taxon>Streptophyta</taxon>
        <taxon>Embryophyta</taxon>
        <taxon>Tracheophyta</taxon>
        <taxon>Spermatophyta</taxon>
        <taxon>Magnoliopsida</taxon>
        <taxon>eudicotyledons</taxon>
        <taxon>Gunneridae</taxon>
        <taxon>Pentapetalae</taxon>
        <taxon>asterids</taxon>
        <taxon>campanulids</taxon>
        <taxon>Asterales</taxon>
        <taxon>Asteraceae</taxon>
        <taxon>Cichorioideae</taxon>
        <taxon>Cichorieae</taxon>
        <taxon>Lactucinae</taxon>
        <taxon>Lactuca</taxon>
    </lineage>
</organism>
<dbReference type="NCBIfam" id="TIGR00756">
    <property type="entry name" value="PPR"/>
    <property type="match status" value="2"/>
</dbReference>
<evidence type="ECO:0000256" key="1">
    <source>
        <dbReference type="ARBA" id="ARBA00007626"/>
    </source>
</evidence>
<dbReference type="AlphaFoldDB" id="A0AAU9LE26"/>
<gene>
    <name evidence="4" type="ORF">LVIROSA_LOCUS565</name>
</gene>
<comment type="caution">
    <text evidence="4">The sequence shown here is derived from an EMBL/GenBank/DDBJ whole genome shotgun (WGS) entry which is preliminary data.</text>
</comment>
<dbReference type="PROSITE" id="PS51375">
    <property type="entry name" value="PPR"/>
    <property type="match status" value="2"/>
</dbReference>
<feature type="repeat" description="PPR" evidence="3">
    <location>
        <begin position="22"/>
        <end position="56"/>
    </location>
</feature>
<name>A0AAU9LE26_9ASTR</name>
<keyword evidence="2" id="KW-0677">Repeat</keyword>
<evidence type="ECO:0008006" key="6">
    <source>
        <dbReference type="Google" id="ProtNLM"/>
    </source>
</evidence>
<dbReference type="InterPro" id="IPR050872">
    <property type="entry name" value="PPR_P_subfamily"/>
</dbReference>
<dbReference type="EMBL" id="CAKMRJ010000001">
    <property type="protein sequence ID" value="CAH1412557.1"/>
    <property type="molecule type" value="Genomic_DNA"/>
</dbReference>
<sequence>MHRTSEGFAVLGYGFKLDILPNVCTFSTLLNGLVLEDRVLKAERLFKTLIKEGMCEPDAIMYTTMIKGLCKFSNNDTAIALLKLMEGRGCKPDVFTYSTIIDSLFKDKWSMML</sequence>
<dbReference type="PANTHER" id="PTHR46128">
    <property type="entry name" value="MITOCHONDRIAL GROUP I INTRON SPLICING FACTOR CCM1"/>
    <property type="match status" value="1"/>
</dbReference>
<evidence type="ECO:0000256" key="3">
    <source>
        <dbReference type="PROSITE-ProRule" id="PRU00708"/>
    </source>
</evidence>
<comment type="similarity">
    <text evidence="1">Belongs to the PPR family. P subfamily.</text>
</comment>
<dbReference type="PANTHER" id="PTHR46128:SF211">
    <property type="entry name" value="PENTACOTRIPEPTIDE-REPEAT REGION OF PRORP DOMAIN-CONTAINING PROTEIN"/>
    <property type="match status" value="1"/>
</dbReference>
<evidence type="ECO:0000313" key="5">
    <source>
        <dbReference type="Proteomes" id="UP001157418"/>
    </source>
</evidence>
<protein>
    <recommendedName>
        <fullName evidence="6">Pentatricopeptide repeat-containing protein</fullName>
    </recommendedName>
</protein>
<proteinExistence type="inferred from homology"/>
<reference evidence="4 5" key="1">
    <citation type="submission" date="2022-01" db="EMBL/GenBank/DDBJ databases">
        <authorList>
            <person name="Xiong W."/>
            <person name="Schranz E."/>
        </authorList>
    </citation>
    <scope>NUCLEOTIDE SEQUENCE [LARGE SCALE GENOMIC DNA]</scope>
</reference>
<dbReference type="InterPro" id="IPR011990">
    <property type="entry name" value="TPR-like_helical_dom_sf"/>
</dbReference>
<keyword evidence="5" id="KW-1185">Reference proteome</keyword>
<feature type="repeat" description="PPR" evidence="3">
    <location>
        <begin position="58"/>
        <end position="92"/>
    </location>
</feature>